<dbReference type="STRING" id="253628.A0A0D2AJR2"/>
<dbReference type="Proteomes" id="UP000053259">
    <property type="component" value="Unassembled WGS sequence"/>
</dbReference>
<accession>A0A0D2AJR2</accession>
<organism evidence="4 5">
    <name type="scientific">Verruconis gallopava</name>
    <dbReference type="NCBI Taxonomy" id="253628"/>
    <lineage>
        <taxon>Eukaryota</taxon>
        <taxon>Fungi</taxon>
        <taxon>Dikarya</taxon>
        <taxon>Ascomycota</taxon>
        <taxon>Pezizomycotina</taxon>
        <taxon>Dothideomycetes</taxon>
        <taxon>Pleosporomycetidae</taxon>
        <taxon>Venturiales</taxon>
        <taxon>Sympoventuriaceae</taxon>
        <taxon>Verruconis</taxon>
    </lineage>
</organism>
<evidence type="ECO:0000313" key="5">
    <source>
        <dbReference type="Proteomes" id="UP000053259"/>
    </source>
</evidence>
<dbReference type="InterPro" id="IPR013785">
    <property type="entry name" value="Aldolase_TIM"/>
</dbReference>
<dbReference type="RefSeq" id="XP_016209048.1">
    <property type="nucleotide sequence ID" value="XM_016363128.1"/>
</dbReference>
<dbReference type="InParanoid" id="A0A0D2AJR2"/>
<dbReference type="CDD" id="cd04730">
    <property type="entry name" value="NPD_like"/>
    <property type="match status" value="1"/>
</dbReference>
<dbReference type="Pfam" id="PF03060">
    <property type="entry name" value="NMO"/>
    <property type="match status" value="1"/>
</dbReference>
<dbReference type="AlphaFoldDB" id="A0A0D2AJR2"/>
<keyword evidence="2" id="KW-0288">FMN</keyword>
<dbReference type="GO" id="GO:0018580">
    <property type="term" value="F:nitronate monooxygenase activity"/>
    <property type="evidence" value="ECO:0007669"/>
    <property type="project" value="InterPro"/>
</dbReference>
<keyword evidence="1" id="KW-0285">Flavoprotein</keyword>
<dbReference type="EMBL" id="KN847582">
    <property type="protein sequence ID" value="KIV99178.1"/>
    <property type="molecule type" value="Genomic_DNA"/>
</dbReference>
<keyword evidence="5" id="KW-1185">Reference proteome</keyword>
<dbReference type="VEuPathDB" id="FungiDB:PV09_09131"/>
<dbReference type="PANTHER" id="PTHR32332">
    <property type="entry name" value="2-NITROPROPANE DIOXYGENASE"/>
    <property type="match status" value="1"/>
</dbReference>
<sequence>MPSELQAIYPWTKSPLITSAPMRLIALSKLCVEVSKAGGIGFLGSGNDQTNLEDELQKAVDLCKAASLPTSPVLPIGVGFINWGADLDEAARCVEKFRPCAVWLFAPRNLENLVKWTDTCRERTGGATQIWIQVGSVDEAKRAVAACHPDVLVVQGGDAGGHGLNKAASVITLVPEVVDALTGMKNSGEISKVPSVIAAGGIADGRGLAASLALGAQGVCMGTRFLASTEAVVAKGYRDEVIRASDGGQTTIRSSVYDKLRGTTEWPDQYGGRGVVNKSYHDAVSGMDWDENIRLYQEAVKLGDAGWGAEGRMTTYAGTGVGLVKAVQNAGDIVKEVREAAVTILAELHKA</sequence>
<keyword evidence="3" id="KW-0560">Oxidoreductase</keyword>
<evidence type="ECO:0000256" key="2">
    <source>
        <dbReference type="ARBA" id="ARBA00022643"/>
    </source>
</evidence>
<dbReference type="OrthoDB" id="2349068at2759"/>
<dbReference type="SUPFAM" id="SSF51412">
    <property type="entry name" value="Inosine monophosphate dehydrogenase (IMPDH)"/>
    <property type="match status" value="1"/>
</dbReference>
<protein>
    <submittedName>
        <fullName evidence="4">Uncharacterized protein</fullName>
    </submittedName>
</protein>
<reference evidence="4 5" key="1">
    <citation type="submission" date="2015-01" db="EMBL/GenBank/DDBJ databases">
        <title>The Genome Sequence of Ochroconis gallopava CBS43764.</title>
        <authorList>
            <consortium name="The Broad Institute Genomics Platform"/>
            <person name="Cuomo C."/>
            <person name="de Hoog S."/>
            <person name="Gorbushina A."/>
            <person name="Stielow B."/>
            <person name="Teixiera M."/>
            <person name="Abouelleil A."/>
            <person name="Chapman S.B."/>
            <person name="Priest M."/>
            <person name="Young S.K."/>
            <person name="Wortman J."/>
            <person name="Nusbaum C."/>
            <person name="Birren B."/>
        </authorList>
    </citation>
    <scope>NUCLEOTIDE SEQUENCE [LARGE SCALE GENOMIC DNA]</scope>
    <source>
        <strain evidence="4 5">CBS 43764</strain>
    </source>
</reference>
<dbReference type="PANTHER" id="PTHR32332:SF34">
    <property type="entry name" value="2-NITROPROPANE DIOXYGENASE FAMILY, PUTATIVE-RELATED"/>
    <property type="match status" value="1"/>
</dbReference>
<dbReference type="Gene3D" id="3.20.20.70">
    <property type="entry name" value="Aldolase class I"/>
    <property type="match status" value="1"/>
</dbReference>
<proteinExistence type="predicted"/>
<dbReference type="HOGENOM" id="CLU_038732_9_0_1"/>
<evidence type="ECO:0000313" key="4">
    <source>
        <dbReference type="EMBL" id="KIV99178.1"/>
    </source>
</evidence>
<evidence type="ECO:0000256" key="1">
    <source>
        <dbReference type="ARBA" id="ARBA00022630"/>
    </source>
</evidence>
<dbReference type="InterPro" id="IPR004136">
    <property type="entry name" value="NMO"/>
</dbReference>
<dbReference type="GeneID" id="27317104"/>
<evidence type="ECO:0000256" key="3">
    <source>
        <dbReference type="ARBA" id="ARBA00023002"/>
    </source>
</evidence>
<name>A0A0D2AJR2_9PEZI</name>
<gene>
    <name evidence="4" type="ORF">PV09_09131</name>
</gene>